<protein>
    <submittedName>
        <fullName evidence="1">PepSY domain-containing protein</fullName>
    </submittedName>
</protein>
<dbReference type="EMBL" id="JAWZSR010000007">
    <property type="protein sequence ID" value="MDX8046741.1"/>
    <property type="molecule type" value="Genomic_DNA"/>
</dbReference>
<gene>
    <name evidence="1" type="ORF">SH601_12185</name>
</gene>
<organism evidence="1 2">
    <name type="scientific">Gracilibacillus pellucidus</name>
    <dbReference type="NCBI Taxonomy" id="3095368"/>
    <lineage>
        <taxon>Bacteria</taxon>
        <taxon>Bacillati</taxon>
        <taxon>Bacillota</taxon>
        <taxon>Bacilli</taxon>
        <taxon>Bacillales</taxon>
        <taxon>Bacillaceae</taxon>
        <taxon>Gracilibacillus</taxon>
    </lineage>
</organism>
<evidence type="ECO:0000313" key="1">
    <source>
        <dbReference type="EMBL" id="MDX8046741.1"/>
    </source>
</evidence>
<keyword evidence="2" id="KW-1185">Reference proteome</keyword>
<reference evidence="1" key="1">
    <citation type="submission" date="2023-11" db="EMBL/GenBank/DDBJ databases">
        <title>Gracilibacillus pellucida a moderately halophilic bacterium isolated from saline soil in Xinjiang province.</title>
        <authorList>
            <person name="Zhang Z."/>
            <person name="Tan F."/>
            <person name="Wang Y."/>
            <person name="Xia M."/>
        </authorList>
    </citation>
    <scope>NUCLEOTIDE SEQUENCE</scope>
    <source>
        <strain evidence="1">S3-1-1</strain>
    </source>
</reference>
<name>A0ACC6M776_9BACI</name>
<proteinExistence type="predicted"/>
<comment type="caution">
    <text evidence="1">The sequence shown here is derived from an EMBL/GenBank/DDBJ whole genome shotgun (WGS) entry which is preliminary data.</text>
</comment>
<accession>A0ACC6M776</accession>
<dbReference type="Proteomes" id="UP001277972">
    <property type="component" value="Unassembled WGS sequence"/>
</dbReference>
<evidence type="ECO:0000313" key="2">
    <source>
        <dbReference type="Proteomes" id="UP001277972"/>
    </source>
</evidence>
<sequence length="204" mass="22992">MKKKLLMLVSTILIICGGIFVINIFTASPAEAYLSEDEAKEKIAKQYAGQIEEIKLVEESNPKVYEVSIKGTDRDYALEVNAETGEVLQLDEKSTPPISSNEEDVDENTVSQENNKEEDDDSRSDEIEQQSDSATNTLISAEEARAIVSEQYPNGDIMEFEQDEEDGRYLYEIELRTDKEEIDLEIDAYTGSIISISKDELEED</sequence>